<name>A0A8H3BCT7_9AGAM</name>
<dbReference type="EMBL" id="CAJMWS010000594">
    <property type="protein sequence ID" value="CAE6454022.1"/>
    <property type="molecule type" value="Genomic_DNA"/>
</dbReference>
<reference evidence="1" key="1">
    <citation type="submission" date="2021-01" db="EMBL/GenBank/DDBJ databases">
        <authorList>
            <person name="Kaushik A."/>
        </authorList>
    </citation>
    <scope>NUCLEOTIDE SEQUENCE</scope>
    <source>
        <strain evidence="1">AG1-1C</strain>
    </source>
</reference>
<accession>A0A8H3BCT7</accession>
<organism evidence="1 2">
    <name type="scientific">Rhizoctonia solani</name>
    <dbReference type="NCBI Taxonomy" id="456999"/>
    <lineage>
        <taxon>Eukaryota</taxon>
        <taxon>Fungi</taxon>
        <taxon>Dikarya</taxon>
        <taxon>Basidiomycota</taxon>
        <taxon>Agaricomycotina</taxon>
        <taxon>Agaricomycetes</taxon>
        <taxon>Cantharellales</taxon>
        <taxon>Ceratobasidiaceae</taxon>
        <taxon>Rhizoctonia</taxon>
    </lineage>
</organism>
<dbReference type="Proteomes" id="UP000663846">
    <property type="component" value="Unassembled WGS sequence"/>
</dbReference>
<proteinExistence type="predicted"/>
<protein>
    <submittedName>
        <fullName evidence="1">Uncharacterized protein</fullName>
    </submittedName>
</protein>
<evidence type="ECO:0000313" key="2">
    <source>
        <dbReference type="Proteomes" id="UP000663846"/>
    </source>
</evidence>
<dbReference type="AlphaFoldDB" id="A0A8H3BCT7"/>
<gene>
    <name evidence="1" type="ORF">RDB_LOCUS149204</name>
</gene>
<evidence type="ECO:0000313" key="1">
    <source>
        <dbReference type="EMBL" id="CAE6454022.1"/>
    </source>
</evidence>
<sequence>MASRFYTRPYRPLRTYEYKDELNNWCDRVHLGYTIRYATQAVYDQDGQTTFRAVPFFPQVLNYGPHYQAHGRSHSERKAYLYHSSPEFVLVVQPRLIAYGAEESLVDPDVIGWGTSKRKAEENAAEKLLNSGRYCFY</sequence>
<comment type="caution">
    <text evidence="1">The sequence shown here is derived from an EMBL/GenBank/DDBJ whole genome shotgun (WGS) entry which is preliminary data.</text>
</comment>